<dbReference type="AlphaFoldDB" id="A0A8R2JQY9"/>
<protein>
    <submittedName>
        <fullName evidence="1">Uncharacterized protein</fullName>
    </submittedName>
</protein>
<proteinExistence type="predicted"/>
<reference evidence="1" key="2">
    <citation type="submission" date="2022-06" db="UniProtKB">
        <authorList>
            <consortium name="EnsemblMetazoa"/>
        </authorList>
    </citation>
    <scope>IDENTIFICATION</scope>
</reference>
<dbReference type="Proteomes" id="UP000007819">
    <property type="component" value="Chromosome A1"/>
</dbReference>
<dbReference type="RefSeq" id="XP_029344150.1">
    <property type="nucleotide sequence ID" value="XM_029488290.1"/>
</dbReference>
<reference evidence="2" key="1">
    <citation type="submission" date="2010-06" db="EMBL/GenBank/DDBJ databases">
        <authorList>
            <person name="Jiang H."/>
            <person name="Abraham K."/>
            <person name="Ali S."/>
            <person name="Alsbrooks S.L."/>
            <person name="Anim B.N."/>
            <person name="Anosike U.S."/>
            <person name="Attaway T."/>
            <person name="Bandaranaike D.P."/>
            <person name="Battles P.K."/>
            <person name="Bell S.N."/>
            <person name="Bell A.V."/>
            <person name="Beltran B."/>
            <person name="Bickham C."/>
            <person name="Bustamante Y."/>
            <person name="Caleb T."/>
            <person name="Canada A."/>
            <person name="Cardenas V."/>
            <person name="Carter K."/>
            <person name="Chacko J."/>
            <person name="Chandrabose M.N."/>
            <person name="Chavez D."/>
            <person name="Chavez A."/>
            <person name="Chen L."/>
            <person name="Chu H.-S."/>
            <person name="Claassen K.J."/>
            <person name="Cockrell R."/>
            <person name="Collins M."/>
            <person name="Cooper J.A."/>
            <person name="Cree A."/>
            <person name="Curry S.M."/>
            <person name="Da Y."/>
            <person name="Dao M.D."/>
            <person name="Das B."/>
            <person name="Davila M.-L."/>
            <person name="Davy-Carroll L."/>
            <person name="Denson S."/>
            <person name="Dinh H."/>
            <person name="Ebong V.E."/>
            <person name="Edwards J.R."/>
            <person name="Egan A."/>
            <person name="El-Daye J."/>
            <person name="Escobedo L."/>
            <person name="Fernandez S."/>
            <person name="Fernando P.R."/>
            <person name="Flagg N."/>
            <person name="Forbes L.D."/>
            <person name="Fowler R.G."/>
            <person name="Fu Q."/>
            <person name="Gabisi R.A."/>
            <person name="Ganer J."/>
            <person name="Garbino Pronczuk A."/>
            <person name="Garcia R.M."/>
            <person name="Garner T."/>
            <person name="Garrett T.E."/>
            <person name="Gonzalez D.A."/>
            <person name="Hamid H."/>
            <person name="Hawkins E.S."/>
            <person name="Hirani K."/>
            <person name="Hogues M.E."/>
            <person name="Hollins B."/>
            <person name="Hsiao C.-H."/>
            <person name="Jabil R."/>
            <person name="James M.L."/>
            <person name="Jhangiani S.N."/>
            <person name="Johnson B."/>
            <person name="Johnson Q."/>
            <person name="Joshi V."/>
            <person name="Kalu J.B."/>
            <person name="Kam C."/>
            <person name="Kashfia A."/>
            <person name="Keebler J."/>
            <person name="Kisamo H."/>
            <person name="Kovar C.L."/>
            <person name="Lago L.A."/>
            <person name="Lai C.-Y."/>
            <person name="Laidlaw J."/>
            <person name="Lara F."/>
            <person name="Le T.-K."/>
            <person name="Lee S.L."/>
            <person name="Legall F.H."/>
            <person name="Lemon S.J."/>
            <person name="Lewis L.R."/>
            <person name="Li B."/>
            <person name="Liu Y."/>
            <person name="Liu Y.-S."/>
            <person name="Lopez J."/>
            <person name="Lozado R.J."/>
            <person name="Lu J."/>
            <person name="Madu R.C."/>
            <person name="Maheshwari M."/>
            <person name="Maheshwari R."/>
            <person name="Malloy K."/>
            <person name="Martinez E."/>
            <person name="Mathew T."/>
            <person name="Mercado I.C."/>
            <person name="Mercado C."/>
            <person name="Meyer B."/>
            <person name="Montgomery K."/>
            <person name="Morgan M.B."/>
            <person name="Munidasa M."/>
            <person name="Nazareth L.V."/>
            <person name="Nelson J."/>
            <person name="Ng B.M."/>
            <person name="Nguyen N.B."/>
            <person name="Nguyen P.Q."/>
            <person name="Nguyen T."/>
            <person name="Obregon M."/>
            <person name="Okwuonu G.O."/>
            <person name="Onwere C.G."/>
            <person name="Orozco G."/>
            <person name="Parra A."/>
            <person name="Patel S."/>
            <person name="Patil S."/>
            <person name="Perez A."/>
            <person name="Perez Y."/>
            <person name="Pham C."/>
            <person name="Primus E.L."/>
            <person name="Pu L.-L."/>
            <person name="Puazo M."/>
            <person name="Qin X."/>
            <person name="Quiroz J.B."/>
            <person name="Reese J."/>
            <person name="Richards S."/>
            <person name="Rives C.M."/>
            <person name="Robberts R."/>
            <person name="Ruiz S.J."/>
            <person name="Ruiz M.J."/>
            <person name="Santibanez J."/>
            <person name="Schneider B.W."/>
            <person name="Sisson I."/>
            <person name="Smith M."/>
            <person name="Sodergren E."/>
            <person name="Song X.-Z."/>
            <person name="Song B.B."/>
            <person name="Summersgill H."/>
            <person name="Thelus R."/>
            <person name="Thornton R.D."/>
            <person name="Trejos Z.Y."/>
            <person name="Usmani K."/>
            <person name="Vattathil S."/>
            <person name="Villasana D."/>
            <person name="Walker D.L."/>
            <person name="Wang S."/>
            <person name="Wang K."/>
            <person name="White C.S."/>
            <person name="Williams A.C."/>
            <person name="Williamson J."/>
            <person name="Wilson K."/>
            <person name="Woghiren I.O."/>
            <person name="Woodworth J.R."/>
            <person name="Worley K.C."/>
            <person name="Wright R.A."/>
            <person name="Wu W."/>
            <person name="Young L."/>
            <person name="Zhang L."/>
            <person name="Zhang J."/>
            <person name="Zhu Y."/>
            <person name="Muzny D.M."/>
            <person name="Weinstock G."/>
            <person name="Gibbs R.A."/>
        </authorList>
    </citation>
    <scope>NUCLEOTIDE SEQUENCE [LARGE SCALE GENOMIC DNA]</scope>
    <source>
        <strain evidence="2">LSR1</strain>
    </source>
</reference>
<keyword evidence="2" id="KW-1185">Reference proteome</keyword>
<accession>A0A8R2JQY9</accession>
<dbReference type="EnsemblMetazoa" id="XM_029488290.1">
    <property type="protein sequence ID" value="XP_029344150.1"/>
    <property type="gene ID" value="LOC100575979"/>
</dbReference>
<dbReference type="KEGG" id="api:100575979"/>
<evidence type="ECO:0000313" key="1">
    <source>
        <dbReference type="EnsemblMetazoa" id="XP_029344150.1"/>
    </source>
</evidence>
<organism evidence="1 2">
    <name type="scientific">Acyrthosiphon pisum</name>
    <name type="common">Pea aphid</name>
    <dbReference type="NCBI Taxonomy" id="7029"/>
    <lineage>
        <taxon>Eukaryota</taxon>
        <taxon>Metazoa</taxon>
        <taxon>Ecdysozoa</taxon>
        <taxon>Arthropoda</taxon>
        <taxon>Hexapoda</taxon>
        <taxon>Insecta</taxon>
        <taxon>Pterygota</taxon>
        <taxon>Neoptera</taxon>
        <taxon>Paraneoptera</taxon>
        <taxon>Hemiptera</taxon>
        <taxon>Sternorrhyncha</taxon>
        <taxon>Aphidomorpha</taxon>
        <taxon>Aphidoidea</taxon>
        <taxon>Aphididae</taxon>
        <taxon>Macrosiphini</taxon>
        <taxon>Acyrthosiphon</taxon>
    </lineage>
</organism>
<name>A0A8R2JQY9_ACYPI</name>
<sequence length="171" mass="19966">MPRIQTQVVYKQQMHQLPLLVIRKFQSQQNQLIQQQAIKTFRTYSTYTVCYLSLTTLSNDVIPHAGIYSCIQLFNIFKYSEPIIYYAIQEFNMGEMAVQLWVDPYNIFGNQMAQYQLPSSQSGQVTIVQYQPQPLGAEILQPVLQTIKLQQTQSVWSMLIPVNERQKNLLR</sequence>
<dbReference type="GeneID" id="100575979"/>
<evidence type="ECO:0000313" key="2">
    <source>
        <dbReference type="Proteomes" id="UP000007819"/>
    </source>
</evidence>